<evidence type="ECO:0000259" key="3">
    <source>
        <dbReference type="PROSITE" id="PS50977"/>
    </source>
</evidence>
<gene>
    <name evidence="4" type="ORF">LUCI_0176</name>
</gene>
<dbReference type="PRINTS" id="PR00455">
    <property type="entry name" value="HTHTETR"/>
</dbReference>
<dbReference type="SUPFAM" id="SSF46689">
    <property type="entry name" value="Homeodomain-like"/>
    <property type="match status" value="1"/>
</dbReference>
<feature type="domain" description="HTH tetR-type" evidence="3">
    <location>
        <begin position="6"/>
        <end position="66"/>
    </location>
</feature>
<keyword evidence="5" id="KW-1185">Reference proteome</keyword>
<dbReference type="GO" id="GO:0003677">
    <property type="term" value="F:DNA binding"/>
    <property type="evidence" value="ECO:0007669"/>
    <property type="project" value="UniProtKB-UniRule"/>
</dbReference>
<dbReference type="GO" id="GO:0006355">
    <property type="term" value="P:regulation of DNA-templated transcription"/>
    <property type="evidence" value="ECO:0007669"/>
    <property type="project" value="UniProtKB-ARBA"/>
</dbReference>
<dbReference type="Pfam" id="PF00440">
    <property type="entry name" value="TetR_N"/>
    <property type="match status" value="1"/>
</dbReference>
<dbReference type="InterPro" id="IPR050109">
    <property type="entry name" value="HTH-type_TetR-like_transc_reg"/>
</dbReference>
<name>A0A498R2H5_9FIRM</name>
<dbReference type="Pfam" id="PF22604">
    <property type="entry name" value="TetR_HI_0893_C"/>
    <property type="match status" value="1"/>
</dbReference>
<dbReference type="InterPro" id="IPR054422">
    <property type="entry name" value="TetR-like_HI_0893_C"/>
</dbReference>
<protein>
    <submittedName>
        <fullName evidence="4">Tetr bacterial regulatory protein hth signature</fullName>
    </submittedName>
</protein>
<dbReference type="RefSeq" id="WP_122625974.1">
    <property type="nucleotide sequence ID" value="NZ_UPPP01000051.1"/>
</dbReference>
<dbReference type="PANTHER" id="PTHR30055">
    <property type="entry name" value="HTH-TYPE TRANSCRIPTIONAL REGULATOR RUTR"/>
    <property type="match status" value="1"/>
</dbReference>
<accession>A0A498R2H5</accession>
<evidence type="ECO:0000313" key="4">
    <source>
        <dbReference type="EMBL" id="VBB04970.1"/>
    </source>
</evidence>
<dbReference type="InterPro" id="IPR001647">
    <property type="entry name" value="HTH_TetR"/>
</dbReference>
<evidence type="ECO:0000313" key="5">
    <source>
        <dbReference type="Proteomes" id="UP000277811"/>
    </source>
</evidence>
<evidence type="ECO:0000256" key="1">
    <source>
        <dbReference type="ARBA" id="ARBA00023125"/>
    </source>
</evidence>
<dbReference type="Gene3D" id="1.10.357.10">
    <property type="entry name" value="Tetracycline Repressor, domain 2"/>
    <property type="match status" value="1"/>
</dbReference>
<feature type="DNA-binding region" description="H-T-H motif" evidence="2">
    <location>
        <begin position="29"/>
        <end position="48"/>
    </location>
</feature>
<dbReference type="Proteomes" id="UP000277811">
    <property type="component" value="Unassembled WGS sequence"/>
</dbReference>
<keyword evidence="1 2" id="KW-0238">DNA-binding</keyword>
<evidence type="ECO:0000256" key="2">
    <source>
        <dbReference type="PROSITE-ProRule" id="PRU00335"/>
    </source>
</evidence>
<sequence length="190" mass="21842">MQEKIQDKKAAVLQATLELISEQGFHATPMSQIAQKANIGVGTIYRYFPSKEDLINSLYIQVKSRLAQFVFKNYSENMPVRRSFIILLRSIVDYFIENPKEFLFMEQYANSPMITVATRQEGLRMFEPASKLFIRAKEETLLKDLPMEMINTLAFGATKALVNLYLFSEVKPDSATLDKGVEAVWDTIRR</sequence>
<dbReference type="PROSITE" id="PS50977">
    <property type="entry name" value="HTH_TETR_2"/>
    <property type="match status" value="1"/>
</dbReference>
<reference evidence="4 5" key="1">
    <citation type="submission" date="2018-06" db="EMBL/GenBank/DDBJ databases">
        <authorList>
            <person name="Strepis N."/>
        </authorList>
    </citation>
    <scope>NUCLEOTIDE SEQUENCE [LARGE SCALE GENOMIC DNA]</scope>
    <source>
        <strain evidence="4">LUCI</strain>
    </source>
</reference>
<proteinExistence type="predicted"/>
<dbReference type="InterPro" id="IPR009057">
    <property type="entry name" value="Homeodomain-like_sf"/>
</dbReference>
<dbReference type="AlphaFoldDB" id="A0A498R2H5"/>
<organism evidence="4 5">
    <name type="scientific">Lucifera butyrica</name>
    <dbReference type="NCBI Taxonomy" id="1351585"/>
    <lineage>
        <taxon>Bacteria</taxon>
        <taxon>Bacillati</taxon>
        <taxon>Bacillota</taxon>
        <taxon>Negativicutes</taxon>
        <taxon>Veillonellales</taxon>
        <taxon>Veillonellaceae</taxon>
        <taxon>Lucifera</taxon>
    </lineage>
</organism>
<dbReference type="EMBL" id="UPPP01000051">
    <property type="protein sequence ID" value="VBB04970.1"/>
    <property type="molecule type" value="Genomic_DNA"/>
</dbReference>
<dbReference type="OrthoDB" id="9812993at2"/>